<keyword evidence="4" id="KW-1185">Reference proteome</keyword>
<evidence type="ECO:0000313" key="3">
    <source>
        <dbReference type="EMBL" id="UXH32466.1"/>
    </source>
</evidence>
<keyword evidence="1" id="KW-0812">Transmembrane</keyword>
<name>A0A9E7UNQ7_METWO</name>
<dbReference type="InterPro" id="IPR019211">
    <property type="entry name" value="EhaL"/>
</dbReference>
<accession>A0A9E7UNQ7</accession>
<sequence length="106" mass="11838">MIILYEIYLIYTVSFIAGSILGLLLSYRKYREPFVTERIDPLALAVAVAGWMILINPWIYTGILRTLGFFMVAMVAGMRPGYGRYETLIGAAAALMVWIITGAPGW</sequence>
<dbReference type="Proteomes" id="UP001065373">
    <property type="component" value="Chromosome"/>
</dbReference>
<evidence type="ECO:0000313" key="4">
    <source>
        <dbReference type="Proteomes" id="UP001369247"/>
    </source>
</evidence>
<dbReference type="Proteomes" id="UP001369247">
    <property type="component" value="Unassembled WGS sequence"/>
</dbReference>
<reference evidence="2 4" key="2">
    <citation type="submission" date="2023-12" db="EMBL/GenBank/DDBJ databases">
        <title>Phenotypic and Genomic Characterization of Methanothermobacter wolfeii Strain BSEL, a CO2-Capturing Archaeon with Minimal Nutrient Requirements.</title>
        <authorList>
            <person name="Ale Enriquez F."/>
            <person name="Ahring B.K."/>
        </authorList>
    </citation>
    <scope>NUCLEOTIDE SEQUENCE [LARGE SCALE GENOMIC DNA]</scope>
    <source>
        <strain evidence="2 4">BSEL-1</strain>
    </source>
</reference>
<gene>
    <name evidence="3" type="ORF">N5910_04065</name>
    <name evidence="2" type="ORF">U2150_01965</name>
</gene>
<proteinExistence type="predicted"/>
<dbReference type="AlphaFoldDB" id="A0A9E7UNQ7"/>
<dbReference type="Pfam" id="PF09877">
    <property type="entry name" value="EhaL"/>
    <property type="match status" value="1"/>
</dbReference>
<feature type="transmembrane region" description="Helical" evidence="1">
    <location>
        <begin position="39"/>
        <end position="56"/>
    </location>
</feature>
<keyword evidence="1" id="KW-0472">Membrane</keyword>
<organism evidence="3">
    <name type="scientific">Methanothermobacter wolfeii</name>
    <name type="common">Methanobacterium wolfei</name>
    <dbReference type="NCBI Taxonomy" id="145261"/>
    <lineage>
        <taxon>Archaea</taxon>
        <taxon>Methanobacteriati</taxon>
        <taxon>Methanobacteriota</taxon>
        <taxon>Methanomada group</taxon>
        <taxon>Methanobacteria</taxon>
        <taxon>Methanobacteriales</taxon>
        <taxon>Methanobacteriaceae</taxon>
        <taxon>Methanothermobacter</taxon>
    </lineage>
</organism>
<dbReference type="GeneID" id="58978433"/>
<dbReference type="PIRSF" id="PIRSF004953">
    <property type="entry name" value="EhaL"/>
    <property type="match status" value="1"/>
</dbReference>
<evidence type="ECO:0000313" key="2">
    <source>
        <dbReference type="EMBL" id="MEJ8542263.1"/>
    </source>
</evidence>
<dbReference type="EMBL" id="JAXUHJ010000004">
    <property type="protein sequence ID" value="MEJ8542263.1"/>
    <property type="molecule type" value="Genomic_DNA"/>
</dbReference>
<protein>
    <submittedName>
        <fullName evidence="3">DUF2104 domain-containing protein</fullName>
    </submittedName>
</protein>
<dbReference type="RefSeq" id="WP_084531191.1">
    <property type="nucleotide sequence ID" value="NZ_CP104550.1"/>
</dbReference>
<dbReference type="InterPro" id="IPR011305">
    <property type="entry name" value="Prd_NiFe_hyd_3_EhaL"/>
</dbReference>
<keyword evidence="1" id="KW-1133">Transmembrane helix</keyword>
<dbReference type="EMBL" id="CP104550">
    <property type="protein sequence ID" value="UXH32466.1"/>
    <property type="molecule type" value="Genomic_DNA"/>
</dbReference>
<feature type="transmembrane region" description="Helical" evidence="1">
    <location>
        <begin position="6"/>
        <end position="27"/>
    </location>
</feature>
<feature type="transmembrane region" description="Helical" evidence="1">
    <location>
        <begin position="85"/>
        <end position="103"/>
    </location>
</feature>
<evidence type="ECO:0000256" key="1">
    <source>
        <dbReference type="SAM" id="Phobius"/>
    </source>
</evidence>
<reference evidence="3" key="1">
    <citation type="submission" date="2022-09" db="EMBL/GenBank/DDBJ databases">
        <title>Characterization of three MwoI isoschizomers from sequenced genome and metagenomes.</title>
        <authorList>
            <person name="Fomenkov A."/>
            <person name="Xu S.Y."/>
            <person name="Roberts R.J."/>
        </authorList>
    </citation>
    <scope>NUCLEOTIDE SEQUENCE</scope>
    <source>
        <strain evidence="3">DSM 2970</strain>
    </source>
</reference>